<accession>A0A495R725</accession>
<dbReference type="AlphaFoldDB" id="A0A495R725"/>
<keyword evidence="3" id="KW-1185">Reference proteome</keyword>
<name>A0A495R725_9EURY</name>
<dbReference type="Pfam" id="PF25162">
    <property type="entry name" value="DUF7827"/>
    <property type="match status" value="1"/>
</dbReference>
<evidence type="ECO:0000313" key="2">
    <source>
        <dbReference type="EMBL" id="RKS83085.1"/>
    </source>
</evidence>
<dbReference type="NCBIfam" id="TIGR04207">
    <property type="entry name" value="halo_sig_pep"/>
    <property type="match status" value="1"/>
</dbReference>
<dbReference type="InterPro" id="IPR026452">
    <property type="entry name" value="Surf_glycop_sig_pep"/>
</dbReference>
<feature type="domain" description="DUF7827" evidence="1">
    <location>
        <begin position="269"/>
        <end position="317"/>
    </location>
</feature>
<evidence type="ECO:0000313" key="3">
    <source>
        <dbReference type="Proteomes" id="UP000268233"/>
    </source>
</evidence>
<protein>
    <submittedName>
        <fullName evidence="2">Surface glycoprotein (TIGR04207 family)</fullName>
    </submittedName>
</protein>
<evidence type="ECO:0000259" key="1">
    <source>
        <dbReference type="Pfam" id="PF25162"/>
    </source>
</evidence>
<comment type="caution">
    <text evidence="2">The sequence shown here is derived from an EMBL/GenBank/DDBJ whole genome shotgun (WGS) entry which is preliminary data.</text>
</comment>
<dbReference type="RefSeq" id="WP_121303302.1">
    <property type="nucleotide sequence ID" value="NZ_RBWW01000001.1"/>
</dbReference>
<proteinExistence type="predicted"/>
<dbReference type="InterPro" id="IPR057149">
    <property type="entry name" value="DUF7827"/>
</dbReference>
<reference evidence="2 3" key="1">
    <citation type="submission" date="2018-10" db="EMBL/GenBank/DDBJ databases">
        <title>Genomic Encyclopedia of Archaeal and Bacterial Type Strains, Phase II (KMG-II): from individual species to whole genera.</title>
        <authorList>
            <person name="Goeker M."/>
        </authorList>
    </citation>
    <scope>NUCLEOTIDE SEQUENCE [LARGE SCALE GENOMIC DNA]</scope>
    <source>
        <strain evidence="2 3">DSM 11927</strain>
    </source>
</reference>
<dbReference type="Proteomes" id="UP000268233">
    <property type="component" value="Unassembled WGS sequence"/>
</dbReference>
<organism evidence="2 3">
    <name type="scientific">Haloarcula quadrata</name>
    <dbReference type="NCBI Taxonomy" id="182779"/>
    <lineage>
        <taxon>Archaea</taxon>
        <taxon>Methanobacteriati</taxon>
        <taxon>Methanobacteriota</taxon>
        <taxon>Stenosarchaea group</taxon>
        <taxon>Halobacteria</taxon>
        <taxon>Halobacteriales</taxon>
        <taxon>Haloarculaceae</taxon>
        <taxon>Haloarcula</taxon>
    </lineage>
</organism>
<sequence>MTDTNEKIRSLFLTALMVFSVFAMTTGFVGSAAAANLDAGTFYSGQEVTFDVTTNNADYEVRTVDDSGDNDQVGSLRRTVNSGSNGIIEFELDDRLSEGDFVVQRSSTGDVVNLNDGTENPVGSNGLAASETFEVVRQDLTADFDDDSVGTSGDSAEVDFEISSDVRNGYAVNISSEDLDRDELADIFVNNANANVPSSATVITSSSQSGQLENVNNPTEFFEDTEKIQIVGDSEGDYTLDFTDINEGNYTIETNVTDTGASDSDTIEVEDTGDDEAAFADGVVTEERGDVANITIQLDNTDEATVQVGDKDDDNYYERVIESATCKAAGCGKCVQHNRDPAGRRFG</sequence>
<dbReference type="EMBL" id="RBWW01000001">
    <property type="protein sequence ID" value="RKS83085.1"/>
    <property type="molecule type" value="Genomic_DNA"/>
</dbReference>
<gene>
    <name evidence="2" type="ORF">BDK61_2416</name>
</gene>